<protein>
    <submittedName>
        <fullName evidence="4">Tetratricopeptide repeat protein</fullName>
    </submittedName>
</protein>
<dbReference type="PANTHER" id="PTHR44314">
    <property type="entry name" value="CILIA- AND FLAGELLA-ASSOCIATED PROTEIN 70"/>
    <property type="match status" value="1"/>
</dbReference>
<feature type="repeat" description="TPR" evidence="3">
    <location>
        <begin position="101"/>
        <end position="134"/>
    </location>
</feature>
<accession>A0A3D4V5Y7</accession>
<dbReference type="SMART" id="SM00028">
    <property type="entry name" value="TPR"/>
    <property type="match status" value="5"/>
</dbReference>
<sequence>MNAGHAQIAERLDALAQVLQALQTPATPAPTVDAAERERLKQEIIGLFRDADTAVKEAQALKDAVKGLAEQWKAVERQHSASTPARSAAPTVSGRIDHLGASTFIEKGWSRLSLGDLDNAETALRRALELAPGSNEAETLLGWTQMLQGHLDAALTSLRAVLGRDASHAMARANLGYVRWRQGQHAEAIEQLATVVRADSDRKATLYAHLYLGMVYFDREMYDDAERFHRAALERGPNLLQGWYELGRTYWFSDRRSEAMAAWKSGAEANKFSPWGKRCAELLASITEGGAPAREL</sequence>
<proteinExistence type="predicted"/>
<evidence type="ECO:0000313" key="4">
    <source>
        <dbReference type="EMBL" id="HCT56214.1"/>
    </source>
</evidence>
<dbReference type="SUPFAM" id="SSF48452">
    <property type="entry name" value="TPR-like"/>
    <property type="match status" value="1"/>
</dbReference>
<dbReference type="Pfam" id="PF13432">
    <property type="entry name" value="TPR_16"/>
    <property type="match status" value="1"/>
</dbReference>
<dbReference type="InterPro" id="IPR019734">
    <property type="entry name" value="TPR_rpt"/>
</dbReference>
<dbReference type="AlphaFoldDB" id="A0A3D4V5Y7"/>
<dbReference type="OMA" id="IDKGWNF"/>
<evidence type="ECO:0000256" key="1">
    <source>
        <dbReference type="ARBA" id="ARBA00022737"/>
    </source>
</evidence>
<comment type="caution">
    <text evidence="4">The sequence shown here is derived from an EMBL/GenBank/DDBJ whole genome shotgun (WGS) entry which is preliminary data.</text>
</comment>
<dbReference type="GO" id="GO:0070062">
    <property type="term" value="C:extracellular exosome"/>
    <property type="evidence" value="ECO:0007669"/>
    <property type="project" value="TreeGrafter"/>
</dbReference>
<organism evidence="4 5">
    <name type="scientific">Gemmatimonas aurantiaca</name>
    <dbReference type="NCBI Taxonomy" id="173480"/>
    <lineage>
        <taxon>Bacteria</taxon>
        <taxon>Pseudomonadati</taxon>
        <taxon>Gemmatimonadota</taxon>
        <taxon>Gemmatimonadia</taxon>
        <taxon>Gemmatimonadales</taxon>
        <taxon>Gemmatimonadaceae</taxon>
        <taxon>Gemmatimonas</taxon>
    </lineage>
</organism>
<dbReference type="Proteomes" id="UP000264071">
    <property type="component" value="Unassembled WGS sequence"/>
</dbReference>
<dbReference type="PROSITE" id="PS50005">
    <property type="entry name" value="TPR"/>
    <property type="match status" value="2"/>
</dbReference>
<evidence type="ECO:0000313" key="5">
    <source>
        <dbReference type="Proteomes" id="UP000264071"/>
    </source>
</evidence>
<dbReference type="PANTHER" id="PTHR44314:SF1">
    <property type="entry name" value="CILIA- AND FLAGELLA-ASSOCIATED PROTEIN 70"/>
    <property type="match status" value="1"/>
</dbReference>
<evidence type="ECO:0000256" key="2">
    <source>
        <dbReference type="ARBA" id="ARBA00022803"/>
    </source>
</evidence>
<dbReference type="InterPro" id="IPR011990">
    <property type="entry name" value="TPR-like_helical_dom_sf"/>
</dbReference>
<evidence type="ECO:0000256" key="3">
    <source>
        <dbReference type="PROSITE-ProRule" id="PRU00339"/>
    </source>
</evidence>
<keyword evidence="1" id="KW-0677">Repeat</keyword>
<name>A0A3D4V5Y7_9BACT</name>
<dbReference type="EMBL" id="DPIY01000004">
    <property type="protein sequence ID" value="HCT56214.1"/>
    <property type="molecule type" value="Genomic_DNA"/>
</dbReference>
<dbReference type="InterPro" id="IPR052628">
    <property type="entry name" value="CFAP70"/>
</dbReference>
<reference evidence="4 5" key="1">
    <citation type="journal article" date="2018" name="Nat. Biotechnol.">
        <title>A standardized bacterial taxonomy based on genome phylogeny substantially revises the tree of life.</title>
        <authorList>
            <person name="Parks D.H."/>
            <person name="Chuvochina M."/>
            <person name="Waite D.W."/>
            <person name="Rinke C."/>
            <person name="Skarshewski A."/>
            <person name="Chaumeil P.A."/>
            <person name="Hugenholtz P."/>
        </authorList>
    </citation>
    <scope>NUCLEOTIDE SEQUENCE [LARGE SCALE GENOMIC DNA]</scope>
    <source>
        <strain evidence="4">UBA8844</strain>
    </source>
</reference>
<gene>
    <name evidence="4" type="ORF">DGD08_03270</name>
</gene>
<dbReference type="Pfam" id="PF13181">
    <property type="entry name" value="TPR_8"/>
    <property type="match status" value="1"/>
</dbReference>
<feature type="repeat" description="TPR" evidence="3">
    <location>
        <begin position="206"/>
        <end position="239"/>
    </location>
</feature>
<keyword evidence="2 3" id="KW-0802">TPR repeat</keyword>
<dbReference type="Gene3D" id="1.25.40.10">
    <property type="entry name" value="Tetratricopeptide repeat domain"/>
    <property type="match status" value="2"/>
</dbReference>